<dbReference type="InterPro" id="IPR032816">
    <property type="entry name" value="VTT_dom"/>
</dbReference>
<keyword evidence="3" id="KW-0812">Transmembrane</keyword>
<dbReference type="OrthoDB" id="9813426at2"/>
<evidence type="ECO:0000256" key="4">
    <source>
        <dbReference type="ARBA" id="ARBA00022989"/>
    </source>
</evidence>
<dbReference type="Pfam" id="PF09335">
    <property type="entry name" value="VTT_dom"/>
    <property type="match status" value="1"/>
</dbReference>
<dbReference type="AlphaFoldDB" id="A0A1A0DPG9"/>
<dbReference type="GO" id="GO:0005886">
    <property type="term" value="C:plasma membrane"/>
    <property type="evidence" value="ECO:0007669"/>
    <property type="project" value="UniProtKB-SubCell"/>
</dbReference>
<evidence type="ECO:0000313" key="8">
    <source>
        <dbReference type="Proteomes" id="UP000093796"/>
    </source>
</evidence>
<dbReference type="OMA" id="GINRMNP"/>
<evidence type="ECO:0000256" key="3">
    <source>
        <dbReference type="ARBA" id="ARBA00022692"/>
    </source>
</evidence>
<comment type="caution">
    <text evidence="7">The sequence shown here is derived from an EMBL/GenBank/DDBJ whole genome shotgun (WGS) entry which is preliminary data.</text>
</comment>
<keyword evidence="5" id="KW-0472">Membrane</keyword>
<dbReference type="RefSeq" id="WP_003625736.1">
    <property type="nucleotide sequence ID" value="NZ_CP039846.2"/>
</dbReference>
<reference evidence="7 8" key="1">
    <citation type="submission" date="2016-05" db="EMBL/GenBank/DDBJ databases">
        <title>Genome sequencing of Acetobacter pasteurianus strain SRCM100623.</title>
        <authorList>
            <person name="Song Y.R."/>
        </authorList>
    </citation>
    <scope>NUCLEOTIDE SEQUENCE [LARGE SCALE GENOMIC DNA]</scope>
    <source>
        <strain evidence="7 8">SRCM100623</strain>
    </source>
</reference>
<gene>
    <name evidence="7" type="ORF">SRCM100623_00163</name>
</gene>
<evidence type="ECO:0000256" key="2">
    <source>
        <dbReference type="ARBA" id="ARBA00022475"/>
    </source>
</evidence>
<name>A0A1A0DPG9_ACEPA</name>
<proteinExistence type="predicted"/>
<dbReference type="InterPro" id="IPR051311">
    <property type="entry name" value="DedA_domain"/>
</dbReference>
<keyword evidence="4" id="KW-1133">Transmembrane helix</keyword>
<evidence type="ECO:0000313" key="7">
    <source>
        <dbReference type="EMBL" id="OAZ76935.1"/>
    </source>
</evidence>
<dbReference type="Proteomes" id="UP000093796">
    <property type="component" value="Unassembled WGS sequence"/>
</dbReference>
<dbReference type="PANTHER" id="PTHR42709">
    <property type="entry name" value="ALKALINE PHOSPHATASE LIKE PROTEIN"/>
    <property type="match status" value="1"/>
</dbReference>
<dbReference type="PATRIC" id="fig|438.15.peg.163"/>
<dbReference type="GeneID" id="60376773"/>
<accession>A0A1A0DPG9</accession>
<dbReference type="PANTHER" id="PTHR42709:SF6">
    <property type="entry name" value="UNDECAPRENYL PHOSPHATE TRANSPORTER A"/>
    <property type="match status" value="1"/>
</dbReference>
<dbReference type="eggNOG" id="COG0586">
    <property type="taxonomic scope" value="Bacteria"/>
</dbReference>
<evidence type="ECO:0000259" key="6">
    <source>
        <dbReference type="Pfam" id="PF09335"/>
    </source>
</evidence>
<sequence>MMESMGLPLPAETCIITAALYSLKTHHLGIEGITAAAVLGAIIGDNLGYLIGRHVGLPLLQKHGAKIGLTADRLLVGEYLFHHHGDAIVFFGRFISVARVFVALLAGACQLRWPRFMLFNALGGTCWAGGYAIGTYILGNQITKLSGTVGTCVGVIGVIFIIGSAIFLKKNEKKLMQRALAEAKTGQFPPA</sequence>
<dbReference type="EMBL" id="LYUD01000001">
    <property type="protein sequence ID" value="OAZ76935.1"/>
    <property type="molecule type" value="Genomic_DNA"/>
</dbReference>
<protein>
    <submittedName>
        <fullName evidence="7">Putative membrane protein</fullName>
    </submittedName>
</protein>
<feature type="domain" description="VTT" evidence="6">
    <location>
        <begin position="22"/>
        <end position="133"/>
    </location>
</feature>
<evidence type="ECO:0000256" key="1">
    <source>
        <dbReference type="ARBA" id="ARBA00004651"/>
    </source>
</evidence>
<evidence type="ECO:0000256" key="5">
    <source>
        <dbReference type="ARBA" id="ARBA00023136"/>
    </source>
</evidence>
<keyword evidence="2" id="KW-1003">Cell membrane</keyword>
<organism evidence="7 8">
    <name type="scientific">Acetobacter pasteurianus</name>
    <name type="common">Acetobacter turbidans</name>
    <dbReference type="NCBI Taxonomy" id="438"/>
    <lineage>
        <taxon>Bacteria</taxon>
        <taxon>Pseudomonadati</taxon>
        <taxon>Pseudomonadota</taxon>
        <taxon>Alphaproteobacteria</taxon>
        <taxon>Acetobacterales</taxon>
        <taxon>Acetobacteraceae</taxon>
        <taxon>Acetobacter</taxon>
    </lineage>
</organism>
<comment type="subcellular location">
    <subcellularLocation>
        <location evidence="1">Cell membrane</location>
        <topology evidence="1">Multi-pass membrane protein</topology>
    </subcellularLocation>
</comment>